<gene>
    <name evidence="1" type="ORF">O0Q50_22430</name>
</gene>
<dbReference type="RefSeq" id="WP_316911158.1">
    <property type="nucleotide sequence ID" value="NZ_JAPTGD010000002.1"/>
</dbReference>
<dbReference type="AlphaFoldDB" id="A0AAX6NDF6"/>
<accession>A0AAX6NDF6</accession>
<dbReference type="Proteomes" id="UP001269400">
    <property type="component" value="Unassembled WGS sequence"/>
</dbReference>
<proteinExistence type="predicted"/>
<evidence type="ECO:0000313" key="1">
    <source>
        <dbReference type="EMBL" id="MDU9693941.1"/>
    </source>
</evidence>
<organism evidence="1 2">
    <name type="scientific">Priestia aryabhattai</name>
    <name type="common">Bacillus aryabhattai</name>
    <dbReference type="NCBI Taxonomy" id="412384"/>
    <lineage>
        <taxon>Bacteria</taxon>
        <taxon>Bacillati</taxon>
        <taxon>Bacillota</taxon>
        <taxon>Bacilli</taxon>
        <taxon>Bacillales</taxon>
        <taxon>Bacillaceae</taxon>
        <taxon>Priestia</taxon>
    </lineage>
</organism>
<evidence type="ECO:0000313" key="2">
    <source>
        <dbReference type="Proteomes" id="UP001269400"/>
    </source>
</evidence>
<comment type="caution">
    <text evidence="1">The sequence shown here is derived from an EMBL/GenBank/DDBJ whole genome shotgun (WGS) entry which is preliminary data.</text>
</comment>
<reference evidence="1" key="1">
    <citation type="journal article" date="2022" name="J Environ Chem Eng">
        <title>Biodegradation of petroleum oil using a constructed nonpathogenic and heavy metal-tolerant bacterial consortium isolated from marine sponges.</title>
        <authorList>
            <person name="Dechsakulwatana C."/>
            <person name="Rungsihiranrut A."/>
            <person name="Muangchinda C."/>
            <person name="Ningthoujam R."/>
            <person name="Klankeo P."/>
            <person name="Pinyakong O."/>
        </authorList>
    </citation>
    <scope>NUCLEOTIDE SEQUENCE</scope>
    <source>
        <strain evidence="1">TL01-2</strain>
    </source>
</reference>
<name>A0AAX6NDF6_PRIAR</name>
<sequence length="169" mass="19422">MVIAIIALCAIIAVVIYASTEKERYSKEFANNLFDYSLPPQTKVLERHYFYGYSFGHLLGSGGEMPVVANMNLSTSLSKEEILNYYKNASLLPYPNSKKRGVEIEVYFPGEKKLHQEKDGFYFSGEDNSLRRVSSYKDKGIYNLTTSKKNQKYTLQISSSFNYIFKLDR</sequence>
<reference evidence="1" key="2">
    <citation type="submission" date="2022-12" db="EMBL/GenBank/DDBJ databases">
        <authorList>
            <person name="Dechsakulwatana C."/>
            <person name="Rungsihiranrut A."/>
            <person name="Muangchinda C."/>
            <person name="Ningthoujam R."/>
            <person name="Klankeo P."/>
            <person name="Pinyakong O."/>
        </authorList>
    </citation>
    <scope>NUCLEOTIDE SEQUENCE</scope>
    <source>
        <strain evidence="1">TL01-2</strain>
    </source>
</reference>
<dbReference type="EMBL" id="JAPTGD010000002">
    <property type="protein sequence ID" value="MDU9693941.1"/>
    <property type="molecule type" value="Genomic_DNA"/>
</dbReference>
<protein>
    <submittedName>
        <fullName evidence="1">Uncharacterized protein</fullName>
    </submittedName>
</protein>